<evidence type="ECO:0000256" key="1">
    <source>
        <dbReference type="SAM" id="MobiDB-lite"/>
    </source>
</evidence>
<protein>
    <submittedName>
        <fullName evidence="2">Uncharacterized protein</fullName>
    </submittedName>
</protein>
<dbReference type="AlphaFoldDB" id="A0AAV6ZIC8"/>
<evidence type="ECO:0000313" key="2">
    <source>
        <dbReference type="EMBL" id="KAG8547998.1"/>
    </source>
</evidence>
<feature type="compositionally biased region" description="Polar residues" evidence="1">
    <location>
        <begin position="48"/>
        <end position="58"/>
    </location>
</feature>
<feature type="region of interest" description="Disordered" evidence="1">
    <location>
        <begin position="1"/>
        <end position="25"/>
    </location>
</feature>
<comment type="caution">
    <text evidence="2">The sequence shown here is derived from an EMBL/GenBank/DDBJ whole genome shotgun (WGS) entry which is preliminary data.</text>
</comment>
<evidence type="ECO:0000313" key="3">
    <source>
        <dbReference type="Proteomes" id="UP000824782"/>
    </source>
</evidence>
<accession>A0AAV6ZIC8</accession>
<sequence length="66" mass="7601">MRKRQQSQNEETSTVPQAPSGNERPNTCCFCWCCCCSCSWNEDRGENSGRTPHTTKMENIQAVEEW</sequence>
<keyword evidence="3" id="KW-1185">Reference proteome</keyword>
<dbReference type="Proteomes" id="UP000824782">
    <property type="component" value="Unassembled WGS sequence"/>
</dbReference>
<organism evidence="2 3">
    <name type="scientific">Engystomops pustulosus</name>
    <name type="common">Tungara frog</name>
    <name type="synonym">Physalaemus pustulosus</name>
    <dbReference type="NCBI Taxonomy" id="76066"/>
    <lineage>
        <taxon>Eukaryota</taxon>
        <taxon>Metazoa</taxon>
        <taxon>Chordata</taxon>
        <taxon>Craniata</taxon>
        <taxon>Vertebrata</taxon>
        <taxon>Euteleostomi</taxon>
        <taxon>Amphibia</taxon>
        <taxon>Batrachia</taxon>
        <taxon>Anura</taxon>
        <taxon>Neobatrachia</taxon>
        <taxon>Hyloidea</taxon>
        <taxon>Leptodactylidae</taxon>
        <taxon>Leiuperinae</taxon>
        <taxon>Engystomops</taxon>
    </lineage>
</organism>
<proteinExistence type="predicted"/>
<reference evidence="2" key="1">
    <citation type="thesis" date="2020" institute="ProQuest LLC" country="789 East Eisenhower Parkway, Ann Arbor, MI, USA">
        <title>Comparative Genomics and Chromosome Evolution.</title>
        <authorList>
            <person name="Mudd A.B."/>
        </authorList>
    </citation>
    <scope>NUCLEOTIDE SEQUENCE</scope>
    <source>
        <strain evidence="2">237g6f4</strain>
        <tissue evidence="2">Blood</tissue>
    </source>
</reference>
<name>A0AAV6ZIC8_ENGPU</name>
<dbReference type="EMBL" id="WNYA01000549">
    <property type="protein sequence ID" value="KAG8547998.1"/>
    <property type="molecule type" value="Genomic_DNA"/>
</dbReference>
<feature type="region of interest" description="Disordered" evidence="1">
    <location>
        <begin position="44"/>
        <end position="66"/>
    </location>
</feature>
<gene>
    <name evidence="2" type="ORF">GDO81_026931</name>
</gene>